<gene>
    <name evidence="1" type="ORF">WMO41_09190</name>
</gene>
<evidence type="ECO:0000313" key="1">
    <source>
        <dbReference type="EMBL" id="MEQ2563326.1"/>
    </source>
</evidence>
<evidence type="ECO:0000313" key="2">
    <source>
        <dbReference type="Proteomes" id="UP001437460"/>
    </source>
</evidence>
<accession>A0ABV1HML7</accession>
<dbReference type="RefSeq" id="WP_349229484.1">
    <property type="nucleotide sequence ID" value="NZ_JBBMFJ010000017.1"/>
</dbReference>
<protein>
    <submittedName>
        <fullName evidence="1">Uncharacterized protein</fullName>
    </submittedName>
</protein>
<keyword evidence="2" id="KW-1185">Reference proteome</keyword>
<organism evidence="1 2">
    <name type="scientific">Ventrimonas faecis</name>
    <dbReference type="NCBI Taxonomy" id="3133170"/>
    <lineage>
        <taxon>Bacteria</taxon>
        <taxon>Bacillati</taxon>
        <taxon>Bacillota</taxon>
        <taxon>Clostridia</taxon>
        <taxon>Lachnospirales</taxon>
        <taxon>Lachnospiraceae</taxon>
        <taxon>Ventrimonas</taxon>
    </lineage>
</organism>
<dbReference type="EMBL" id="JBBMFJ010000017">
    <property type="protein sequence ID" value="MEQ2563326.1"/>
    <property type="molecule type" value="Genomic_DNA"/>
</dbReference>
<comment type="caution">
    <text evidence="1">The sequence shown here is derived from an EMBL/GenBank/DDBJ whole genome shotgun (WGS) entry which is preliminary data.</text>
</comment>
<name>A0ABV1HML7_9FIRM</name>
<proteinExistence type="predicted"/>
<sequence length="42" mass="4771">MNIIEQDEFTSSWHINILSDNLEVTESIVAKPVDLIESLKAK</sequence>
<reference evidence="1 2" key="1">
    <citation type="submission" date="2024-03" db="EMBL/GenBank/DDBJ databases">
        <title>Human intestinal bacterial collection.</title>
        <authorList>
            <person name="Pauvert C."/>
            <person name="Hitch T.C.A."/>
            <person name="Clavel T."/>
        </authorList>
    </citation>
    <scope>NUCLEOTIDE SEQUENCE [LARGE SCALE GENOMIC DNA]</scope>
    <source>
        <strain evidence="1 2">CLA-AP-H27</strain>
    </source>
</reference>
<dbReference type="Proteomes" id="UP001437460">
    <property type="component" value="Unassembled WGS sequence"/>
</dbReference>